<dbReference type="Proteomes" id="UP001274830">
    <property type="component" value="Unassembled WGS sequence"/>
</dbReference>
<dbReference type="AlphaFoldDB" id="A0AAE0WP67"/>
<dbReference type="EMBL" id="JAUTXT010000015">
    <property type="protein sequence ID" value="KAK3675399.1"/>
    <property type="molecule type" value="Genomic_DNA"/>
</dbReference>
<sequence>MQIAAGRGAELQKHLVNLDVHEISEIKRITNDKAEWLGFKDIKQHGWVSPTGPSLPEMIRRPVDSTKLPHYLHGAIAALTFGETNSIWYSIDWILPEKPQWLKRERYQTAFNVQSGVIVSTVKKDPEVIVAANAWDVEHDETWRVEDDWHDTTYLTYSAVSNYDYQRGRNRKLEKINEILFVVERRSETETLVDRVRFGQYLIKTPFAQAVIFTPQHSPASLDILLGSGEGQAVAMMLLRRRAEMGWREVGSIKIWEDMGSQACLLFSIVDGSPVAEHKKQEGHGGLEATQPLPAGRNASPASSLAARGIGVHARKAEYQCGADVDASGPINKIYAPSQGIIINVGNVPARTQQKIPTLKLATLDLWSDVTFVNWKQLCLRRRKNVDGLKCILFTILTEDETFNMLQTAVLPTRPTYWTRYKQAVELRPSDRGIFVLLDCEKSV</sequence>
<evidence type="ECO:0000313" key="2">
    <source>
        <dbReference type="Proteomes" id="UP001274830"/>
    </source>
</evidence>
<keyword evidence="2" id="KW-1185">Reference proteome</keyword>
<organism evidence="1 2">
    <name type="scientific">Recurvomyces mirabilis</name>
    <dbReference type="NCBI Taxonomy" id="574656"/>
    <lineage>
        <taxon>Eukaryota</taxon>
        <taxon>Fungi</taxon>
        <taxon>Dikarya</taxon>
        <taxon>Ascomycota</taxon>
        <taxon>Pezizomycotina</taxon>
        <taxon>Dothideomycetes</taxon>
        <taxon>Dothideomycetidae</taxon>
        <taxon>Mycosphaerellales</taxon>
        <taxon>Teratosphaeriaceae</taxon>
        <taxon>Recurvomyces</taxon>
    </lineage>
</organism>
<reference evidence="1" key="1">
    <citation type="submission" date="2023-07" db="EMBL/GenBank/DDBJ databases">
        <title>Black Yeasts Isolated from many extreme environments.</title>
        <authorList>
            <person name="Coleine C."/>
            <person name="Stajich J.E."/>
            <person name="Selbmann L."/>
        </authorList>
    </citation>
    <scope>NUCLEOTIDE SEQUENCE</scope>
    <source>
        <strain evidence="1">CCFEE 5485</strain>
    </source>
</reference>
<name>A0AAE0WP67_9PEZI</name>
<accession>A0AAE0WP67</accession>
<proteinExistence type="predicted"/>
<gene>
    <name evidence="1" type="ORF">LTR78_004909</name>
</gene>
<protein>
    <submittedName>
        <fullName evidence="1">Uncharacterized protein</fullName>
    </submittedName>
</protein>
<evidence type="ECO:0000313" key="1">
    <source>
        <dbReference type="EMBL" id="KAK3675399.1"/>
    </source>
</evidence>
<comment type="caution">
    <text evidence="1">The sequence shown here is derived from an EMBL/GenBank/DDBJ whole genome shotgun (WGS) entry which is preliminary data.</text>
</comment>